<dbReference type="NCBIfam" id="NF005155">
    <property type="entry name" value="PRK06635.1-4"/>
    <property type="match status" value="1"/>
</dbReference>
<evidence type="ECO:0000256" key="12">
    <source>
        <dbReference type="ARBA" id="ARBA00022915"/>
    </source>
</evidence>
<dbReference type="Gene3D" id="3.40.1160.10">
    <property type="entry name" value="Acetylglutamate kinase-like"/>
    <property type="match status" value="1"/>
</dbReference>
<evidence type="ECO:0000256" key="7">
    <source>
        <dbReference type="ARBA" id="ARBA00022679"/>
    </source>
</evidence>
<feature type="domain" description="ACT" evidence="19">
    <location>
        <begin position="343"/>
        <end position="402"/>
    </location>
</feature>
<dbReference type="SUPFAM" id="SSF53633">
    <property type="entry name" value="Carbamate kinase-like"/>
    <property type="match status" value="1"/>
</dbReference>
<dbReference type="GO" id="GO:0005829">
    <property type="term" value="C:cytosol"/>
    <property type="evidence" value="ECO:0007669"/>
    <property type="project" value="TreeGrafter"/>
</dbReference>
<keyword evidence="12" id="KW-0220">Diaminopimelate biosynthesis</keyword>
<dbReference type="InterPro" id="IPR018042">
    <property type="entry name" value="Aspartate_kinase_CS"/>
</dbReference>
<feature type="binding site" evidence="16">
    <location>
        <position position="182"/>
    </location>
    <ligand>
        <name>ATP</name>
        <dbReference type="ChEBI" id="CHEBI:30616"/>
    </ligand>
</feature>
<name>A0A917K786_9BACL</name>
<dbReference type="InterPro" id="IPR001048">
    <property type="entry name" value="Asp/Glu/Uridylate_kinase"/>
</dbReference>
<comment type="caution">
    <text evidence="20">The sequence shown here is derived from an EMBL/GenBank/DDBJ whole genome shotgun (WGS) entry which is preliminary data.</text>
</comment>
<dbReference type="PIRSF" id="PIRSF000726">
    <property type="entry name" value="Asp_kin"/>
    <property type="match status" value="1"/>
</dbReference>
<evidence type="ECO:0000256" key="2">
    <source>
        <dbReference type="ARBA" id="ARBA00004766"/>
    </source>
</evidence>
<dbReference type="InterPro" id="IPR002912">
    <property type="entry name" value="ACT_dom"/>
</dbReference>
<dbReference type="EC" id="2.7.2.4" evidence="17"/>
<dbReference type="Pfam" id="PF22468">
    <property type="entry name" value="ACT_9"/>
    <property type="match status" value="2"/>
</dbReference>
<sequence length="402" mass="42611">MLVVQKFGGTSVGSIERIEAVADIISRTLRAGHQCAVVVSAMGHSTDELLALAHAIDRLPDPRELDALLSTGEQVSAALLAMALQKRGVKARSFTGWQARIYTEPVHGAARLVRIEPDGLREAIAQGVVPVITGFQGIAGEDVTTLGRGGSDTSAVAVAAALGADLCEIYTDVTGVFTTDPRVVPHARKLSEISYDEMLELANLGAQVLHPRAVEAAKQFNVRLVVKSSFVEEEGTWVVATATGFEQRQVVTGIAFEREVARIALIGVPLHRHGLACVFGELAQAGINVDVIVQSVVQSSDVDVSFTVKEADCERAVEILGGLKDQLAYQGLVREAGLAKVSIVGAGMISNPGVAAEMFRVLAEADIPVKMVSTSEIKVSCIIPADRVEQAVQRLHAAFLEP</sequence>
<keyword evidence="21" id="KW-1185">Reference proteome</keyword>
<feature type="binding site" evidence="16">
    <location>
        <position position="46"/>
    </location>
    <ligand>
        <name>substrate</name>
    </ligand>
</feature>
<dbReference type="PROSITE" id="PS51671">
    <property type="entry name" value="ACT"/>
    <property type="match status" value="2"/>
</dbReference>
<dbReference type="InterPro" id="IPR001341">
    <property type="entry name" value="Asp_kinase"/>
</dbReference>
<evidence type="ECO:0000256" key="14">
    <source>
        <dbReference type="ARBA" id="ARBA00047872"/>
    </source>
</evidence>
<dbReference type="GO" id="GO:0019877">
    <property type="term" value="P:diaminopimelate biosynthetic process"/>
    <property type="evidence" value="ECO:0007669"/>
    <property type="project" value="UniProtKB-KW"/>
</dbReference>
<dbReference type="PROSITE" id="PS00324">
    <property type="entry name" value="ASPARTOKINASE"/>
    <property type="match status" value="1"/>
</dbReference>
<dbReference type="SUPFAM" id="SSF55021">
    <property type="entry name" value="ACT-like"/>
    <property type="match status" value="2"/>
</dbReference>
<evidence type="ECO:0000256" key="6">
    <source>
        <dbReference type="ARBA" id="ARBA00022605"/>
    </source>
</evidence>
<dbReference type="InterPro" id="IPR054352">
    <property type="entry name" value="ACT_Aspartokinase"/>
</dbReference>
<dbReference type="CDD" id="cd04923">
    <property type="entry name" value="ACT_AK-LysC-DapG-like_2"/>
    <property type="match status" value="1"/>
</dbReference>
<evidence type="ECO:0000256" key="18">
    <source>
        <dbReference type="RuleBase" id="RU004249"/>
    </source>
</evidence>
<comment type="pathway">
    <text evidence="3 18">Amino-acid biosynthesis; L-methionine biosynthesis via de novo pathway; L-homoserine from L-aspartate: step 1/3.</text>
</comment>
<dbReference type="GO" id="GO:0005524">
    <property type="term" value="F:ATP binding"/>
    <property type="evidence" value="ECO:0007669"/>
    <property type="project" value="UniProtKB-KW"/>
</dbReference>
<evidence type="ECO:0000259" key="19">
    <source>
        <dbReference type="PROSITE" id="PS51671"/>
    </source>
</evidence>
<dbReference type="FunFam" id="3.30.2130.10:FF:000001">
    <property type="entry name" value="Bifunctional aspartokinase/homoserine dehydrogenase"/>
    <property type="match status" value="1"/>
</dbReference>
<evidence type="ECO:0000256" key="16">
    <source>
        <dbReference type="PIRSR" id="PIRSR000726-1"/>
    </source>
</evidence>
<reference evidence="20" key="2">
    <citation type="submission" date="2020-09" db="EMBL/GenBank/DDBJ databases">
        <authorList>
            <person name="Sun Q."/>
            <person name="Ohkuma M."/>
        </authorList>
    </citation>
    <scope>NUCLEOTIDE SEQUENCE</scope>
    <source>
        <strain evidence="20">JCM 18487</strain>
    </source>
</reference>
<evidence type="ECO:0000256" key="13">
    <source>
        <dbReference type="ARBA" id="ARBA00023154"/>
    </source>
</evidence>
<dbReference type="InterPro" id="IPR045865">
    <property type="entry name" value="ACT-like_dom_sf"/>
</dbReference>
<dbReference type="PANTHER" id="PTHR21499">
    <property type="entry name" value="ASPARTATE KINASE"/>
    <property type="match status" value="1"/>
</dbReference>
<dbReference type="PANTHER" id="PTHR21499:SF3">
    <property type="entry name" value="ASPARTOKINASE"/>
    <property type="match status" value="1"/>
</dbReference>
<comment type="function">
    <text evidence="1">Catalyzes the phosphorylation of the beta-carboxyl group of aspartic acid with ATP to yield 4-phospho-L-aspartate, which is involved in the branched biosynthetic pathway leading to the biosynthesis of amino acids threonine, isoleucine and methionine.</text>
</comment>
<evidence type="ECO:0000256" key="1">
    <source>
        <dbReference type="ARBA" id="ARBA00003121"/>
    </source>
</evidence>
<gene>
    <name evidence="20" type="ORF">GCM10010885_10660</name>
</gene>
<dbReference type="Proteomes" id="UP000637695">
    <property type="component" value="Unassembled WGS sequence"/>
</dbReference>
<dbReference type="InterPro" id="IPR036393">
    <property type="entry name" value="AceGlu_kinase-like_sf"/>
</dbReference>
<dbReference type="NCBIfam" id="TIGR00656">
    <property type="entry name" value="asp_kin_monofn"/>
    <property type="match status" value="1"/>
</dbReference>
<comment type="similarity">
    <text evidence="5 17">Belongs to the aspartokinase family.</text>
</comment>
<evidence type="ECO:0000256" key="11">
    <source>
        <dbReference type="ARBA" id="ARBA00022840"/>
    </source>
</evidence>
<feature type="binding site" evidence="16">
    <location>
        <begin position="171"/>
        <end position="172"/>
    </location>
    <ligand>
        <name>ATP</name>
        <dbReference type="ChEBI" id="CHEBI:30616"/>
    </ligand>
</feature>
<dbReference type="CDD" id="cd04261">
    <property type="entry name" value="AAK_AKii-LysC-BS"/>
    <property type="match status" value="1"/>
</dbReference>
<evidence type="ECO:0000256" key="4">
    <source>
        <dbReference type="ARBA" id="ARBA00005139"/>
    </source>
</evidence>
<dbReference type="Gene3D" id="3.30.2130.10">
    <property type="entry name" value="VC0802-like"/>
    <property type="match status" value="1"/>
</dbReference>
<accession>A0A917K786</accession>
<organism evidence="20 21">
    <name type="scientific">Alicyclobacillus cellulosilyticus</name>
    <dbReference type="NCBI Taxonomy" id="1003997"/>
    <lineage>
        <taxon>Bacteria</taxon>
        <taxon>Bacillati</taxon>
        <taxon>Bacillota</taxon>
        <taxon>Bacilli</taxon>
        <taxon>Bacillales</taxon>
        <taxon>Alicyclobacillaceae</taxon>
        <taxon>Alicyclobacillus</taxon>
    </lineage>
</organism>
<dbReference type="AlphaFoldDB" id="A0A917K786"/>
<keyword evidence="6 18" id="KW-0028">Amino-acid biosynthesis</keyword>
<dbReference type="GO" id="GO:0009089">
    <property type="term" value="P:lysine biosynthetic process via diaminopimelate"/>
    <property type="evidence" value="ECO:0007669"/>
    <property type="project" value="InterPro"/>
</dbReference>
<keyword evidence="13" id="KW-0457">Lysine biosynthesis</keyword>
<protein>
    <recommendedName>
        <fullName evidence="17">Aspartokinase</fullName>
        <ecNumber evidence="17">2.7.2.4</ecNumber>
    </recommendedName>
</protein>
<evidence type="ECO:0000256" key="8">
    <source>
        <dbReference type="ARBA" id="ARBA00022737"/>
    </source>
</evidence>
<proteinExistence type="inferred from homology"/>
<comment type="subunit">
    <text evidence="15">Tetramer consisting of 2 isoforms Alpha (catalytic and regulation) and of a homodimer of 2 isoforms Beta (regulation).</text>
</comment>
<dbReference type="FunFam" id="3.40.1160.10:FF:000002">
    <property type="entry name" value="Aspartokinase"/>
    <property type="match status" value="1"/>
</dbReference>
<dbReference type="GO" id="GO:0009090">
    <property type="term" value="P:homoserine biosynthetic process"/>
    <property type="evidence" value="ECO:0007669"/>
    <property type="project" value="TreeGrafter"/>
</dbReference>
<evidence type="ECO:0000313" key="20">
    <source>
        <dbReference type="EMBL" id="GGJ03253.1"/>
    </source>
</evidence>
<comment type="pathway">
    <text evidence="4 18">Amino-acid biosynthesis; L-threonine biosynthesis; L-threonine from L-aspartate: step 1/5.</text>
</comment>
<dbReference type="InterPro" id="IPR005260">
    <property type="entry name" value="Asp_kin_monofn"/>
</dbReference>
<dbReference type="NCBIfam" id="NF005154">
    <property type="entry name" value="PRK06635.1-2"/>
    <property type="match status" value="1"/>
</dbReference>
<evidence type="ECO:0000313" key="21">
    <source>
        <dbReference type="Proteomes" id="UP000637695"/>
    </source>
</evidence>
<dbReference type="RefSeq" id="WP_188881601.1">
    <property type="nucleotide sequence ID" value="NZ_BMOY01000012.1"/>
</dbReference>
<keyword evidence="10 17" id="KW-0418">Kinase</keyword>
<evidence type="ECO:0000256" key="15">
    <source>
        <dbReference type="ARBA" id="ARBA00063835"/>
    </source>
</evidence>
<evidence type="ECO:0000256" key="17">
    <source>
        <dbReference type="RuleBase" id="RU003448"/>
    </source>
</evidence>
<dbReference type="CDD" id="cd04913">
    <property type="entry name" value="ACT_AKii-LysC-BS-like_1"/>
    <property type="match status" value="1"/>
</dbReference>
<dbReference type="NCBIfam" id="TIGR00657">
    <property type="entry name" value="asp_kinases"/>
    <property type="match status" value="1"/>
</dbReference>
<feature type="binding site" evidence="16">
    <location>
        <begin position="6"/>
        <end position="9"/>
    </location>
    <ligand>
        <name>ATP</name>
        <dbReference type="ChEBI" id="CHEBI:30616"/>
    </ligand>
</feature>
<keyword evidence="8" id="KW-0677">Repeat</keyword>
<evidence type="ECO:0000256" key="10">
    <source>
        <dbReference type="ARBA" id="ARBA00022777"/>
    </source>
</evidence>
<comment type="pathway">
    <text evidence="2 18">Amino-acid biosynthesis; L-lysine biosynthesis via DAP pathway; (S)-tetrahydrodipicolinate from L-aspartate: step 1/4.</text>
</comment>
<dbReference type="GO" id="GO:0004072">
    <property type="term" value="F:aspartate kinase activity"/>
    <property type="evidence" value="ECO:0007669"/>
    <property type="project" value="UniProtKB-EC"/>
</dbReference>
<feature type="binding site" evidence="16">
    <location>
        <position position="73"/>
    </location>
    <ligand>
        <name>substrate</name>
    </ligand>
</feature>
<dbReference type="Pfam" id="PF00696">
    <property type="entry name" value="AA_kinase"/>
    <property type="match status" value="1"/>
</dbReference>
<evidence type="ECO:0000256" key="3">
    <source>
        <dbReference type="ARBA" id="ARBA00004986"/>
    </source>
</evidence>
<evidence type="ECO:0000256" key="9">
    <source>
        <dbReference type="ARBA" id="ARBA00022741"/>
    </source>
</evidence>
<feature type="domain" description="ACT" evidence="19">
    <location>
        <begin position="263"/>
        <end position="341"/>
    </location>
</feature>
<evidence type="ECO:0000256" key="5">
    <source>
        <dbReference type="ARBA" id="ARBA00010122"/>
    </source>
</evidence>
<dbReference type="InterPro" id="IPR041740">
    <property type="entry name" value="AKii-LysC-BS"/>
</dbReference>
<keyword evidence="7 17" id="KW-0808">Transferase</keyword>
<comment type="catalytic activity">
    <reaction evidence="14 17">
        <text>L-aspartate + ATP = 4-phospho-L-aspartate + ADP</text>
        <dbReference type="Rhea" id="RHEA:23776"/>
        <dbReference type="ChEBI" id="CHEBI:29991"/>
        <dbReference type="ChEBI" id="CHEBI:30616"/>
        <dbReference type="ChEBI" id="CHEBI:57535"/>
        <dbReference type="ChEBI" id="CHEBI:456216"/>
        <dbReference type="EC" id="2.7.2.4"/>
    </reaction>
</comment>
<keyword evidence="11 16" id="KW-0067">ATP-binding</keyword>
<keyword evidence="9 16" id="KW-0547">Nucleotide-binding</keyword>
<reference evidence="20" key="1">
    <citation type="journal article" date="2014" name="Int. J. Syst. Evol. Microbiol.">
        <title>Complete genome sequence of Corynebacterium casei LMG S-19264T (=DSM 44701T), isolated from a smear-ripened cheese.</title>
        <authorList>
            <consortium name="US DOE Joint Genome Institute (JGI-PGF)"/>
            <person name="Walter F."/>
            <person name="Albersmeier A."/>
            <person name="Kalinowski J."/>
            <person name="Ruckert C."/>
        </authorList>
    </citation>
    <scope>NUCLEOTIDE SEQUENCE</scope>
    <source>
        <strain evidence="20">JCM 18487</strain>
    </source>
</reference>
<dbReference type="EMBL" id="BMOY01000012">
    <property type="protein sequence ID" value="GGJ03253.1"/>
    <property type="molecule type" value="Genomic_DNA"/>
</dbReference>